<evidence type="ECO:0000256" key="1">
    <source>
        <dbReference type="ARBA" id="ARBA00007547"/>
    </source>
</evidence>
<dbReference type="CDD" id="cd09569">
    <property type="entry name" value="SAM_liprin-beta1_2_repeat3"/>
    <property type="match status" value="1"/>
</dbReference>
<evidence type="ECO:0000256" key="2">
    <source>
        <dbReference type="ARBA" id="ARBA00022553"/>
    </source>
</evidence>
<evidence type="ECO:0000313" key="9">
    <source>
        <dbReference type="EMBL" id="NWR64256.1"/>
    </source>
</evidence>
<feature type="coiled-coil region" evidence="6">
    <location>
        <begin position="162"/>
        <end position="199"/>
    </location>
</feature>
<dbReference type="InterPro" id="IPR001660">
    <property type="entry name" value="SAM"/>
</dbReference>
<dbReference type="Pfam" id="PF26022">
    <property type="entry name" value="CC_Liprin_beta"/>
    <property type="match status" value="1"/>
</dbReference>
<feature type="compositionally biased region" description="Basic and acidic residues" evidence="7">
    <location>
        <begin position="212"/>
        <end position="222"/>
    </location>
</feature>
<dbReference type="PANTHER" id="PTHR12587">
    <property type="entry name" value="LAR INTERACTING PROTEIN LIP -RELATED PROTEIN"/>
    <property type="match status" value="1"/>
</dbReference>
<dbReference type="InterPro" id="IPR013761">
    <property type="entry name" value="SAM/pointed_sf"/>
</dbReference>
<evidence type="ECO:0000256" key="5">
    <source>
        <dbReference type="ARBA" id="ARBA00060046"/>
    </source>
</evidence>
<feature type="domain" description="SAM" evidence="8">
    <location>
        <begin position="614"/>
        <end position="678"/>
    </location>
</feature>
<dbReference type="PROSITE" id="PS50105">
    <property type="entry name" value="SAM_DOMAIN"/>
    <property type="match status" value="3"/>
</dbReference>
<dbReference type="InterPro" id="IPR037617">
    <property type="entry name" value="LIPB1/2_SAM_1"/>
</dbReference>
<feature type="region of interest" description="Disordered" evidence="7">
    <location>
        <begin position="212"/>
        <end position="238"/>
    </location>
</feature>
<evidence type="ECO:0000256" key="4">
    <source>
        <dbReference type="ARBA" id="ARBA00023054"/>
    </source>
</evidence>
<feature type="region of interest" description="Disordered" evidence="7">
    <location>
        <begin position="457"/>
        <end position="556"/>
    </location>
</feature>
<feature type="coiled-coil region" evidence="6">
    <location>
        <begin position="78"/>
        <end position="112"/>
    </location>
</feature>
<accession>A0A7K4YZA4</accession>
<feature type="domain" description="SAM" evidence="8">
    <location>
        <begin position="774"/>
        <end position="805"/>
    </location>
</feature>
<dbReference type="Proteomes" id="UP000551127">
    <property type="component" value="Unassembled WGS sequence"/>
</dbReference>
<dbReference type="GO" id="GO:0007528">
    <property type="term" value="P:neuromuscular junction development"/>
    <property type="evidence" value="ECO:0007669"/>
    <property type="project" value="TreeGrafter"/>
</dbReference>
<sequence>LVLGTKSAADYANGGYDIVSPAPSVYLGTFQILHLLEDLKMALEMLEDPQEKEALRNQIPGATALCIREWFEENLSQVNHHSSNNETYQERLARLEGDKESLILQVSVLTDQVEAQGEKIRDLEICLEGHQLKLNATEEMLQQELLSRTSLETQKLDLMAEVSDLKIKLVGMEKEQSEYEEKQNKAESVVNLISELQEQMCRLQLEINSRIQERKSQDRKPDLTPNGPQSGPRSVVETLSQKNCSQCDGLLQELRHLKIKVEELENERNQYEWKLKATKAEIAQLQEQLALKDAEIERLQSQLSRTSSHSEVAEREEVYRRRLKEKHQEVQRLKIGMESLLAANEEKDRRIEELTLLLSQYRRVKEIMIAAHGSSVSSGSEEEFETTLRKWNLLNNPQGELFKTEASSGELSPAVLSPVLHKAMEIRQDLCFLVPQKKKSSSLEDLQSESLEKYVDGKPVQPVVEQESKPLVKGSKYQTLPGKLPRPLQNGEQGVYNSPDGCGTNDSEDNSILGLRETENVDGTAVSDDLSPFSSGTDSGPQSPLSPENRKSPKGIKKIWGKIRRTQSGNFPADDLGLAEFRRGGLRATAGPRLSRAKETKGQKSDYNAPFAQWSTERVCNWLEDFGLGQYVIFARQWVTSGHTLLTATPQDMEKEMGIKHPLHRKKLVLAIKSINAKQDEKSAQLDHIWVTRWLDDIGLPQYKDQFHESRVDGRMLQYLTVNDLLFLKVTSQLHHLSIKCAIHVLHVNSFNPHCLRRRPLEESNISPSEVVQWSNHRVMEWLRSVDLAEYAPNLRGSGVHGGLIILEPRFNGDTLAMLLNIPPQKTLLRRHLTTNFNILIGPEAQQERREITESAAYTPLTTTAKVRPKKLGFSHFGNLRKKKFDESTDYICPMDTNPAATNGTQKNYSGYKGLGPFTDRELDQMEHSEGTVMQIGALSQGISHLTTMLSQDEMLNDSRFLTPTFEDWR</sequence>
<dbReference type="AlphaFoldDB" id="A0A7K4YZA4"/>
<dbReference type="Pfam" id="PF00536">
    <property type="entry name" value="SAM_1"/>
    <property type="match status" value="2"/>
</dbReference>
<proteinExistence type="inferred from homology"/>
<keyword evidence="4 6" id="KW-0175">Coiled coil</keyword>
<dbReference type="SMART" id="SM00454">
    <property type="entry name" value="SAM"/>
    <property type="match status" value="3"/>
</dbReference>
<gene>
    <name evidence="9" type="primary">Ppfibp2</name>
    <name evidence="9" type="ORF">BUCABY_R07889</name>
</gene>
<dbReference type="FunFam" id="1.10.150.50:FF:000007">
    <property type="entry name" value="Liprin-beta-1 isoform 1"/>
    <property type="match status" value="1"/>
</dbReference>
<evidence type="ECO:0000256" key="3">
    <source>
        <dbReference type="ARBA" id="ARBA00022737"/>
    </source>
</evidence>
<feature type="compositionally biased region" description="Polar residues" evidence="7">
    <location>
        <begin position="226"/>
        <end position="238"/>
    </location>
</feature>
<feature type="non-terminal residue" evidence="9">
    <location>
        <position position="1"/>
    </location>
</feature>
<dbReference type="Pfam" id="PF07647">
    <property type="entry name" value="SAM_2"/>
    <property type="match status" value="1"/>
</dbReference>
<organism evidence="9 10">
    <name type="scientific">Bucorvus abyssinicus</name>
    <name type="common">Northern ground-hornbill</name>
    <name type="synonym">Abyssinian ground-hornbill</name>
    <dbReference type="NCBI Taxonomy" id="153643"/>
    <lineage>
        <taxon>Eukaryota</taxon>
        <taxon>Metazoa</taxon>
        <taxon>Chordata</taxon>
        <taxon>Craniata</taxon>
        <taxon>Vertebrata</taxon>
        <taxon>Euteleostomi</taxon>
        <taxon>Archelosauria</taxon>
        <taxon>Archosauria</taxon>
        <taxon>Dinosauria</taxon>
        <taxon>Saurischia</taxon>
        <taxon>Theropoda</taxon>
        <taxon>Coelurosauria</taxon>
        <taxon>Aves</taxon>
        <taxon>Neognathae</taxon>
        <taxon>Neoaves</taxon>
        <taxon>Telluraves</taxon>
        <taxon>Coraciimorphae</taxon>
        <taxon>Bucerotiformes</taxon>
        <taxon>Bucorvidae</taxon>
        <taxon>Bucorvus</taxon>
    </lineage>
</organism>
<name>A0A7K4YZA4_BUCAB</name>
<dbReference type="InterPro" id="IPR029515">
    <property type="entry name" value="Liprin"/>
</dbReference>
<dbReference type="PANTHER" id="PTHR12587:SF18">
    <property type="entry name" value="LIPRIN-BETA-2"/>
    <property type="match status" value="1"/>
</dbReference>
<evidence type="ECO:0000256" key="7">
    <source>
        <dbReference type="SAM" id="MobiDB-lite"/>
    </source>
</evidence>
<reference evidence="9 10" key="1">
    <citation type="submission" date="2019-09" db="EMBL/GenBank/DDBJ databases">
        <title>Bird 10,000 Genomes (B10K) Project - Family phase.</title>
        <authorList>
            <person name="Zhang G."/>
        </authorList>
    </citation>
    <scope>NUCLEOTIDE SEQUENCE [LARGE SCALE GENOMIC DNA]</scope>
    <source>
        <strain evidence="9">B10K-DU-012-80</strain>
    </source>
</reference>
<dbReference type="CDD" id="cd09566">
    <property type="entry name" value="SAM_liprin-beta1_2_repeat2"/>
    <property type="match status" value="1"/>
</dbReference>
<keyword evidence="10" id="KW-1185">Reference proteome</keyword>
<evidence type="ECO:0000256" key="6">
    <source>
        <dbReference type="SAM" id="Coils"/>
    </source>
</evidence>
<dbReference type="InterPro" id="IPR037618">
    <property type="entry name" value="LIPB1/2_SAM_2nd"/>
</dbReference>
<keyword evidence="3" id="KW-0677">Repeat</keyword>
<dbReference type="FunFam" id="1.10.150.50:FF:000005">
    <property type="entry name" value="Liprin-beta-1 isoform 1"/>
    <property type="match status" value="1"/>
</dbReference>
<dbReference type="EMBL" id="VYZL01004655">
    <property type="protein sequence ID" value="NWR64256.1"/>
    <property type="molecule type" value="Genomic_DNA"/>
</dbReference>
<keyword evidence="2" id="KW-0597">Phosphoprotein</keyword>
<feature type="non-terminal residue" evidence="9">
    <location>
        <position position="970"/>
    </location>
</feature>
<dbReference type="InterPro" id="IPR037619">
    <property type="entry name" value="LIPB1/2_SAM_3rd"/>
</dbReference>
<dbReference type="GO" id="GO:0048786">
    <property type="term" value="C:presynaptic active zone"/>
    <property type="evidence" value="ECO:0007669"/>
    <property type="project" value="TreeGrafter"/>
</dbReference>
<dbReference type="OrthoDB" id="6516566at2759"/>
<feature type="coiled-coil region" evidence="6">
    <location>
        <begin position="247"/>
        <end position="364"/>
    </location>
</feature>
<comment type="function">
    <text evidence="5">May regulate the disassembly of focal adhesions. Did not bind receptor-like tyrosine phosphatases type 2A.</text>
</comment>
<dbReference type="CDD" id="cd09563">
    <property type="entry name" value="SAM_liprin-beta1_2_repeat1"/>
    <property type="match status" value="1"/>
</dbReference>
<feature type="domain" description="SAM" evidence="8">
    <location>
        <begin position="691"/>
        <end position="749"/>
    </location>
</feature>
<evidence type="ECO:0000259" key="8">
    <source>
        <dbReference type="PROSITE" id="PS50105"/>
    </source>
</evidence>
<dbReference type="InterPro" id="IPR058914">
    <property type="entry name" value="LIPB1/2_CC"/>
</dbReference>
<comment type="similarity">
    <text evidence="1">Belongs to the liprin family. Liprin-beta subfamily.</text>
</comment>
<dbReference type="FunFam" id="1.10.150.50:FF:000017">
    <property type="entry name" value="Liprin-beta-1 isoform 1"/>
    <property type="match status" value="1"/>
</dbReference>
<evidence type="ECO:0000313" key="10">
    <source>
        <dbReference type="Proteomes" id="UP000551127"/>
    </source>
</evidence>
<protein>
    <submittedName>
        <fullName evidence="9">LIPB2 protein</fullName>
    </submittedName>
</protein>
<comment type="caution">
    <text evidence="9">The sequence shown here is derived from an EMBL/GenBank/DDBJ whole genome shotgun (WGS) entry which is preliminary data.</text>
</comment>
<feature type="compositionally biased region" description="Polar residues" evidence="7">
    <location>
        <begin position="532"/>
        <end position="546"/>
    </location>
</feature>
<dbReference type="SUPFAM" id="SSF47769">
    <property type="entry name" value="SAM/Pointed domain"/>
    <property type="match status" value="3"/>
</dbReference>
<dbReference type="GO" id="GO:0005829">
    <property type="term" value="C:cytosol"/>
    <property type="evidence" value="ECO:0007669"/>
    <property type="project" value="UniProtKB-ARBA"/>
</dbReference>
<dbReference type="Gene3D" id="1.10.150.50">
    <property type="entry name" value="Transcription Factor, Ets-1"/>
    <property type="match status" value="3"/>
</dbReference>